<name>A0A967EBA1_9MICO</name>
<evidence type="ECO:0000256" key="6">
    <source>
        <dbReference type="ARBA" id="ARBA00022741"/>
    </source>
</evidence>
<sequence>MTTPLPVADRRQVRAAARRLVGQDRRAFVALILLNAAAAAAGLAAPWFIGRIIDAVRAHDGAGTVDRLAVAVLAFSIAQILLSRWANHVGYRFGERTLARVREQLVDRALALPASRVERAGIGDLTARGTTDVAAVGVSLRDTGPEVLISAVQSVLILIAVLVLSPVLGLVGLVGLVGIWWAGRWYLARAREAYLAEGEANSQLAEELSATASGARTVDALRLEQRRLTAAASSIDRAVATRTRTLRLRTVLFPIIDVSYVVPVVAVLLVGSLLLRGGHVTLGVVVAATLYLRQLSQPLDVVLMRLEELQSALASFARVEGLAAAEGDQRAAYGEPADAELAVDGVSYAYRPDFPDVLHEVSLRIRPGERLAVVGPSGAGKTTLGRLLAGVERPRTGSVTVGGVPVADLPPERLRREVVMVTQDSFVFSDSLRDNVILASPTASDEEVWRALAAVDADAWARDLPGELDAQLGAGGIRLDPAQAQQLALARVVLADPHTVVLDEATAMLDPTSARDTERSLAAVLRGRTVIAIAHRLHTAHDADRVAVMEDGRLTEVGSHDELVARAGSYAALWHSWHGDTPPR</sequence>
<evidence type="ECO:0000256" key="4">
    <source>
        <dbReference type="ARBA" id="ARBA00022519"/>
    </source>
</evidence>
<dbReference type="PROSITE" id="PS50929">
    <property type="entry name" value="ABC_TM1F"/>
    <property type="match status" value="1"/>
</dbReference>
<evidence type="ECO:0000256" key="5">
    <source>
        <dbReference type="ARBA" id="ARBA00022692"/>
    </source>
</evidence>
<protein>
    <submittedName>
        <fullName evidence="13">ABC transporter ATP-binding protein</fullName>
    </submittedName>
</protein>
<feature type="transmembrane region" description="Helical" evidence="10">
    <location>
        <begin position="27"/>
        <end position="48"/>
    </location>
</feature>
<dbReference type="EMBL" id="JAAOIV010000012">
    <property type="protein sequence ID" value="NHN57090.1"/>
    <property type="molecule type" value="Genomic_DNA"/>
</dbReference>
<comment type="subcellular location">
    <subcellularLocation>
        <location evidence="1">Cell membrane</location>
        <topology evidence="1">Multi-pass membrane protein</topology>
    </subcellularLocation>
</comment>
<organism evidence="13 14">
    <name type="scientific">Metallococcus carri</name>
    <dbReference type="NCBI Taxonomy" id="1656884"/>
    <lineage>
        <taxon>Bacteria</taxon>
        <taxon>Bacillati</taxon>
        <taxon>Actinomycetota</taxon>
        <taxon>Actinomycetes</taxon>
        <taxon>Micrococcales</taxon>
        <taxon>Dermacoccaceae</taxon>
        <taxon>Metallococcus</taxon>
    </lineage>
</organism>
<dbReference type="GO" id="GO:0016887">
    <property type="term" value="F:ATP hydrolysis activity"/>
    <property type="evidence" value="ECO:0007669"/>
    <property type="project" value="InterPro"/>
</dbReference>
<keyword evidence="8 10" id="KW-1133">Transmembrane helix</keyword>
<evidence type="ECO:0000313" key="14">
    <source>
        <dbReference type="Proteomes" id="UP000744769"/>
    </source>
</evidence>
<keyword evidence="4" id="KW-0997">Cell inner membrane</keyword>
<evidence type="ECO:0000313" key="13">
    <source>
        <dbReference type="EMBL" id="NHN57090.1"/>
    </source>
</evidence>
<dbReference type="SUPFAM" id="SSF52540">
    <property type="entry name" value="P-loop containing nucleoside triphosphate hydrolases"/>
    <property type="match status" value="1"/>
</dbReference>
<dbReference type="InterPro" id="IPR003593">
    <property type="entry name" value="AAA+_ATPase"/>
</dbReference>
<evidence type="ECO:0000259" key="12">
    <source>
        <dbReference type="PROSITE" id="PS50929"/>
    </source>
</evidence>
<dbReference type="Pfam" id="PF00664">
    <property type="entry name" value="ABC_membrane"/>
    <property type="match status" value="1"/>
</dbReference>
<keyword evidence="6" id="KW-0547">Nucleotide-binding</keyword>
<evidence type="ECO:0000259" key="11">
    <source>
        <dbReference type="PROSITE" id="PS50893"/>
    </source>
</evidence>
<dbReference type="GO" id="GO:0005886">
    <property type="term" value="C:plasma membrane"/>
    <property type="evidence" value="ECO:0007669"/>
    <property type="project" value="UniProtKB-SubCell"/>
</dbReference>
<dbReference type="PANTHER" id="PTHR43394:SF1">
    <property type="entry name" value="ATP-BINDING CASSETTE SUB-FAMILY B MEMBER 10, MITOCHONDRIAL"/>
    <property type="match status" value="1"/>
</dbReference>
<accession>A0A967EBA1</accession>
<proteinExistence type="predicted"/>
<feature type="transmembrane region" description="Helical" evidence="10">
    <location>
        <begin position="155"/>
        <end position="182"/>
    </location>
</feature>
<dbReference type="InterPro" id="IPR036640">
    <property type="entry name" value="ABC1_TM_sf"/>
</dbReference>
<keyword evidence="9 10" id="KW-0472">Membrane</keyword>
<evidence type="ECO:0000256" key="8">
    <source>
        <dbReference type="ARBA" id="ARBA00022989"/>
    </source>
</evidence>
<dbReference type="InterPro" id="IPR003439">
    <property type="entry name" value="ABC_transporter-like_ATP-bd"/>
</dbReference>
<evidence type="ECO:0000256" key="7">
    <source>
        <dbReference type="ARBA" id="ARBA00022840"/>
    </source>
</evidence>
<reference evidence="13" key="1">
    <citation type="submission" date="2020-03" db="EMBL/GenBank/DDBJ databases">
        <title>Draft sequencing of Calidifontibacter sp. DB0510.</title>
        <authorList>
            <person name="Kim D.-U."/>
        </authorList>
    </citation>
    <scope>NUCLEOTIDE SEQUENCE</scope>
    <source>
        <strain evidence="13">DB0510</strain>
    </source>
</reference>
<dbReference type="SMART" id="SM00382">
    <property type="entry name" value="AAA"/>
    <property type="match status" value="1"/>
</dbReference>
<dbReference type="InterPro" id="IPR039421">
    <property type="entry name" value="Type_1_exporter"/>
</dbReference>
<feature type="domain" description="ABC transporter" evidence="11">
    <location>
        <begin position="341"/>
        <end position="576"/>
    </location>
</feature>
<evidence type="ECO:0000256" key="1">
    <source>
        <dbReference type="ARBA" id="ARBA00004651"/>
    </source>
</evidence>
<feature type="transmembrane region" description="Helical" evidence="10">
    <location>
        <begin position="251"/>
        <end position="271"/>
    </location>
</feature>
<dbReference type="AlphaFoldDB" id="A0A967EBA1"/>
<dbReference type="GO" id="GO:0015421">
    <property type="term" value="F:ABC-type oligopeptide transporter activity"/>
    <property type="evidence" value="ECO:0007669"/>
    <property type="project" value="TreeGrafter"/>
</dbReference>
<dbReference type="RefSeq" id="WP_166198012.1">
    <property type="nucleotide sequence ID" value="NZ_JAAOIV010000012.1"/>
</dbReference>
<feature type="domain" description="ABC transmembrane type-1" evidence="12">
    <location>
        <begin position="29"/>
        <end position="311"/>
    </location>
</feature>
<evidence type="ECO:0000256" key="9">
    <source>
        <dbReference type="ARBA" id="ARBA00023136"/>
    </source>
</evidence>
<dbReference type="Pfam" id="PF00005">
    <property type="entry name" value="ABC_tran"/>
    <property type="match status" value="1"/>
</dbReference>
<dbReference type="PROSITE" id="PS50893">
    <property type="entry name" value="ABC_TRANSPORTER_2"/>
    <property type="match status" value="1"/>
</dbReference>
<keyword evidence="7 13" id="KW-0067">ATP-binding</keyword>
<dbReference type="FunFam" id="3.40.50.300:FF:001001">
    <property type="entry name" value="Multidrug ABC transporter ATP-binding protein"/>
    <property type="match status" value="1"/>
</dbReference>
<dbReference type="CDD" id="cd07346">
    <property type="entry name" value="ABC_6TM_exporters"/>
    <property type="match status" value="1"/>
</dbReference>
<dbReference type="Gene3D" id="1.20.1560.10">
    <property type="entry name" value="ABC transporter type 1, transmembrane domain"/>
    <property type="match status" value="1"/>
</dbReference>
<keyword evidence="14" id="KW-1185">Reference proteome</keyword>
<dbReference type="InterPro" id="IPR011527">
    <property type="entry name" value="ABC1_TM_dom"/>
</dbReference>
<dbReference type="Proteomes" id="UP000744769">
    <property type="component" value="Unassembled WGS sequence"/>
</dbReference>
<evidence type="ECO:0000256" key="10">
    <source>
        <dbReference type="SAM" id="Phobius"/>
    </source>
</evidence>
<dbReference type="PANTHER" id="PTHR43394">
    <property type="entry name" value="ATP-DEPENDENT PERMEASE MDL1, MITOCHONDRIAL"/>
    <property type="match status" value="1"/>
</dbReference>
<keyword evidence="2" id="KW-0813">Transport</keyword>
<comment type="caution">
    <text evidence="13">The sequence shown here is derived from an EMBL/GenBank/DDBJ whole genome shotgun (WGS) entry which is preliminary data.</text>
</comment>
<keyword evidence="5 10" id="KW-0812">Transmembrane</keyword>
<dbReference type="InterPro" id="IPR027417">
    <property type="entry name" value="P-loop_NTPase"/>
</dbReference>
<evidence type="ECO:0000256" key="3">
    <source>
        <dbReference type="ARBA" id="ARBA00022475"/>
    </source>
</evidence>
<evidence type="ECO:0000256" key="2">
    <source>
        <dbReference type="ARBA" id="ARBA00022448"/>
    </source>
</evidence>
<dbReference type="SUPFAM" id="SSF90123">
    <property type="entry name" value="ABC transporter transmembrane region"/>
    <property type="match status" value="1"/>
</dbReference>
<dbReference type="Gene3D" id="3.40.50.300">
    <property type="entry name" value="P-loop containing nucleotide triphosphate hydrolases"/>
    <property type="match status" value="1"/>
</dbReference>
<keyword evidence="3" id="KW-1003">Cell membrane</keyword>
<dbReference type="GO" id="GO:0005524">
    <property type="term" value="F:ATP binding"/>
    <property type="evidence" value="ECO:0007669"/>
    <property type="project" value="UniProtKB-KW"/>
</dbReference>
<gene>
    <name evidence="13" type="ORF">G9U51_15070</name>
</gene>